<dbReference type="GO" id="GO:0005886">
    <property type="term" value="C:plasma membrane"/>
    <property type="evidence" value="ECO:0007669"/>
    <property type="project" value="UniProtKB-SubCell"/>
</dbReference>
<dbReference type="GO" id="GO:0033765">
    <property type="term" value="F:steroid dehydrogenase activity, acting on the CH-CH group of donors"/>
    <property type="evidence" value="ECO:0007669"/>
    <property type="project" value="UniProtKB-ARBA"/>
</dbReference>
<comment type="subcellular location">
    <subcellularLocation>
        <location evidence="2">Cell membrane</location>
        <topology evidence="2">Peripheral membrane protein</topology>
        <orientation evidence="2">Cytoplasmic side</orientation>
    </subcellularLocation>
</comment>
<dbReference type="PANTHER" id="PTHR11632">
    <property type="entry name" value="SUCCINATE DEHYDROGENASE 2 FLAVOPROTEIN SUBUNIT"/>
    <property type="match status" value="1"/>
</dbReference>
<name>A0A7Y9JFI4_9ACTN</name>
<dbReference type="GO" id="GO:0009055">
    <property type="term" value="F:electron transfer activity"/>
    <property type="evidence" value="ECO:0007669"/>
    <property type="project" value="TreeGrafter"/>
</dbReference>
<keyword evidence="5" id="KW-0813">Transport</keyword>
<evidence type="ECO:0000313" key="17">
    <source>
        <dbReference type="Proteomes" id="UP000529783"/>
    </source>
</evidence>
<evidence type="ECO:0000256" key="3">
    <source>
        <dbReference type="ARBA" id="ARBA00008040"/>
    </source>
</evidence>
<feature type="domain" description="FAD-dependent oxidoreductase 2 FAD-binding" evidence="14">
    <location>
        <begin position="51"/>
        <end position="456"/>
    </location>
</feature>
<comment type="caution">
    <text evidence="16">The sequence shown here is derived from an EMBL/GenBank/DDBJ whole genome shotgun (WGS) entry which is preliminary data.</text>
</comment>
<dbReference type="SUPFAM" id="SSF51905">
    <property type="entry name" value="FAD/NAD(P)-binding domain"/>
    <property type="match status" value="1"/>
</dbReference>
<evidence type="ECO:0000259" key="14">
    <source>
        <dbReference type="Pfam" id="PF00890"/>
    </source>
</evidence>
<dbReference type="Proteomes" id="UP000529783">
    <property type="component" value="Unassembled WGS sequence"/>
</dbReference>
<keyword evidence="7" id="KW-0285">Flavoprotein</keyword>
<proteinExistence type="inferred from homology"/>
<dbReference type="Gene3D" id="3.90.700.10">
    <property type="entry name" value="Succinate dehydrogenase/fumarate reductase flavoprotein, catalytic domain"/>
    <property type="match status" value="1"/>
</dbReference>
<dbReference type="InterPro" id="IPR037099">
    <property type="entry name" value="Fum_R/Succ_DH_flav-like_C_sf"/>
</dbReference>
<gene>
    <name evidence="16" type="ORF">BJY14_002626</name>
</gene>
<evidence type="ECO:0000256" key="1">
    <source>
        <dbReference type="ARBA" id="ARBA00001974"/>
    </source>
</evidence>
<evidence type="ECO:0000259" key="15">
    <source>
        <dbReference type="Pfam" id="PF02910"/>
    </source>
</evidence>
<feature type="domain" description="Fumarate reductase/succinate dehydrogenase flavoprotein-like C-terminal" evidence="15">
    <location>
        <begin position="515"/>
        <end position="649"/>
    </location>
</feature>
<dbReference type="InterPro" id="IPR027477">
    <property type="entry name" value="Succ_DH/fumarate_Rdtase_cat_sf"/>
</dbReference>
<reference evidence="16 17" key="1">
    <citation type="submission" date="2020-07" db="EMBL/GenBank/DDBJ databases">
        <title>Sequencing the genomes of 1000 actinobacteria strains.</title>
        <authorList>
            <person name="Klenk H.-P."/>
        </authorList>
    </citation>
    <scope>NUCLEOTIDE SEQUENCE [LARGE SCALE GENOMIC DNA]</scope>
    <source>
        <strain evidence="16 17">DSM 40398</strain>
    </source>
</reference>
<dbReference type="AlphaFoldDB" id="A0A7Y9JFI4"/>
<evidence type="ECO:0000313" key="16">
    <source>
        <dbReference type="EMBL" id="NYD46643.1"/>
    </source>
</evidence>
<organism evidence="16 17">
    <name type="scientific">Actinomadura luteofluorescens</name>
    <dbReference type="NCBI Taxonomy" id="46163"/>
    <lineage>
        <taxon>Bacteria</taxon>
        <taxon>Bacillati</taxon>
        <taxon>Actinomycetota</taxon>
        <taxon>Actinomycetes</taxon>
        <taxon>Streptosporangiales</taxon>
        <taxon>Thermomonosporaceae</taxon>
        <taxon>Actinomadura</taxon>
    </lineage>
</organism>
<evidence type="ECO:0000256" key="7">
    <source>
        <dbReference type="ARBA" id="ARBA00022630"/>
    </source>
</evidence>
<evidence type="ECO:0000256" key="8">
    <source>
        <dbReference type="ARBA" id="ARBA00022827"/>
    </source>
</evidence>
<dbReference type="GO" id="GO:0008177">
    <property type="term" value="F:succinate dehydrogenase (quinone) activity"/>
    <property type="evidence" value="ECO:0007669"/>
    <property type="project" value="UniProtKB-EC"/>
</dbReference>
<dbReference type="SUPFAM" id="SSF46977">
    <property type="entry name" value="Succinate dehydrogenase/fumarate reductase flavoprotein C-terminal domain"/>
    <property type="match status" value="1"/>
</dbReference>
<comment type="cofactor">
    <cofactor evidence="1">
        <name>FAD</name>
        <dbReference type="ChEBI" id="CHEBI:57692"/>
    </cofactor>
</comment>
<evidence type="ECO:0000256" key="4">
    <source>
        <dbReference type="ARBA" id="ARBA00012792"/>
    </source>
</evidence>
<dbReference type="InterPro" id="IPR015939">
    <property type="entry name" value="Fum_Rdtase/Succ_DH_flav-like_C"/>
</dbReference>
<dbReference type="FunFam" id="1.20.58.100:FF:000003">
    <property type="entry name" value="Succinate dehydrogenase flavoprotein subunit"/>
    <property type="match status" value="1"/>
</dbReference>
<dbReference type="PANTHER" id="PTHR11632:SF53">
    <property type="entry name" value="SUCCINATE DEHYDROGENASE FLAVOPROTEIN SUBUNIT"/>
    <property type="match status" value="1"/>
</dbReference>
<keyword evidence="10 16" id="KW-0560">Oxidoreductase</keyword>
<sequence length="650" mass="72273">MAADDMTHGYYTSGEPIADAKAPAGAIEERWTTRKFEAKQVNPANKRKKKIIIIGTGLAGGSAGATLGEAGYHVQQFCFQDSPRRAHSIAAQGGINAAKNYRNDGDSVYRLFYETVKGGDFRSRESNVYRLADISRQIIDQCVAQGVPFAREYGGLLDNRSFGGTQVSRTFYARGQTGQQLLLGAYQALMRQVDAGNVELYPRHEMLDLIMEDGRARGVVVRNLIDGEIKHYTADAVVLASGGYGNVYFLSTNAMGSNVTASWRAHRHGALFANPCYTQIHPTCIPVSGDHQSKLTLMSESLRNDGRVWVPKKAGDTRRPYDIPEDERDYYLERIYPSFGNLVPRDIASRAAKNVCDEGRGVGPGGLGVYLDFADAIARLGRDKVEAKYGNLFEMYERITGENPYDTPMRIYPAVHYTMGGLWVDYDLESTVPGLFVIGEANFSDHGANRLGASALMQGLADGYFVLPNTIGDYIARNSLPPVAETAIGEAQERVRTRIERLLSIDGDRSVDSFHRELGHIMWEYCGMERTEEGLRKALDLIPALREEFWTRVKVTGKGEELNQQLEKAGRVADFFELAELMVVDALHRAESCGGHFRAESQDEDGEAKRDDDNFGYVAAWEWAGEDAQPVLHKEALNFEYVKPTQRSYK</sequence>
<dbReference type="NCBIfam" id="NF005749">
    <property type="entry name" value="PRK07573.1"/>
    <property type="match status" value="1"/>
</dbReference>
<dbReference type="GO" id="GO:0009061">
    <property type="term" value="P:anaerobic respiration"/>
    <property type="evidence" value="ECO:0007669"/>
    <property type="project" value="TreeGrafter"/>
</dbReference>
<comment type="similarity">
    <text evidence="3">Belongs to the FAD-dependent oxidoreductase 2 family. FRD/SDH subfamily.</text>
</comment>
<evidence type="ECO:0000256" key="13">
    <source>
        <dbReference type="PIRSR" id="PIRSR630664-50"/>
    </source>
</evidence>
<comment type="catalytic activity">
    <reaction evidence="12">
        <text>a quinone + succinate = fumarate + a quinol</text>
        <dbReference type="Rhea" id="RHEA:40523"/>
        <dbReference type="ChEBI" id="CHEBI:24646"/>
        <dbReference type="ChEBI" id="CHEBI:29806"/>
        <dbReference type="ChEBI" id="CHEBI:30031"/>
        <dbReference type="ChEBI" id="CHEBI:132124"/>
        <dbReference type="EC" id="1.3.5.1"/>
    </reaction>
</comment>
<dbReference type="EC" id="1.3.5.1" evidence="4"/>
<evidence type="ECO:0000256" key="2">
    <source>
        <dbReference type="ARBA" id="ARBA00004413"/>
    </source>
</evidence>
<dbReference type="FunFam" id="3.90.700.10:FF:000006">
    <property type="entry name" value="Succinate dehydrogenase flavoprotein subunit"/>
    <property type="match status" value="1"/>
</dbReference>
<dbReference type="EMBL" id="JACCBA010000001">
    <property type="protein sequence ID" value="NYD46643.1"/>
    <property type="molecule type" value="Genomic_DNA"/>
</dbReference>
<evidence type="ECO:0000256" key="10">
    <source>
        <dbReference type="ARBA" id="ARBA00023002"/>
    </source>
</evidence>
<dbReference type="InterPro" id="IPR011280">
    <property type="entry name" value="Succ_DH/Fum_Rdt_flav_su"/>
</dbReference>
<feature type="active site" description="Proton acceptor" evidence="13">
    <location>
        <position position="345"/>
    </location>
</feature>
<keyword evidence="8" id="KW-0274">FAD</keyword>
<keyword evidence="6" id="KW-1003">Cell membrane</keyword>
<dbReference type="Gene3D" id="1.20.58.100">
    <property type="entry name" value="Fumarate reductase/succinate dehydrogenase flavoprotein-like, C-terminal domain"/>
    <property type="match status" value="1"/>
</dbReference>
<evidence type="ECO:0000256" key="9">
    <source>
        <dbReference type="ARBA" id="ARBA00022982"/>
    </source>
</evidence>
<evidence type="ECO:0000256" key="11">
    <source>
        <dbReference type="ARBA" id="ARBA00023136"/>
    </source>
</evidence>
<keyword evidence="9" id="KW-0249">Electron transport</keyword>
<dbReference type="InterPro" id="IPR036188">
    <property type="entry name" value="FAD/NAD-bd_sf"/>
</dbReference>
<evidence type="ECO:0000256" key="12">
    <source>
        <dbReference type="ARBA" id="ARBA00049220"/>
    </source>
</evidence>
<dbReference type="FunFam" id="3.50.50.60:FF:000009">
    <property type="entry name" value="Succinate dehydrogenase flavoprotein subunit"/>
    <property type="match status" value="1"/>
</dbReference>
<dbReference type="InterPro" id="IPR030664">
    <property type="entry name" value="SdhA/FrdA/AprA"/>
</dbReference>
<keyword evidence="11" id="KW-0472">Membrane</keyword>
<dbReference type="NCBIfam" id="TIGR01811">
    <property type="entry name" value="sdhA_Bsu"/>
    <property type="match status" value="1"/>
</dbReference>
<dbReference type="Gene3D" id="3.50.50.60">
    <property type="entry name" value="FAD/NAD(P)-binding domain"/>
    <property type="match status" value="1"/>
</dbReference>
<keyword evidence="17" id="KW-1185">Reference proteome</keyword>
<dbReference type="GO" id="GO:0050660">
    <property type="term" value="F:flavin adenine dinucleotide binding"/>
    <property type="evidence" value="ECO:0007669"/>
    <property type="project" value="TreeGrafter"/>
</dbReference>
<evidence type="ECO:0000256" key="6">
    <source>
        <dbReference type="ARBA" id="ARBA00022475"/>
    </source>
</evidence>
<dbReference type="SUPFAM" id="SSF56425">
    <property type="entry name" value="Succinate dehydrogenase/fumarate reductase flavoprotein, catalytic domain"/>
    <property type="match status" value="1"/>
</dbReference>
<dbReference type="Pfam" id="PF02910">
    <property type="entry name" value="Succ_DH_flav_C"/>
    <property type="match status" value="1"/>
</dbReference>
<evidence type="ECO:0000256" key="5">
    <source>
        <dbReference type="ARBA" id="ARBA00022448"/>
    </source>
</evidence>
<dbReference type="InterPro" id="IPR003953">
    <property type="entry name" value="FAD-dep_OxRdtase_2_FAD-bd"/>
</dbReference>
<dbReference type="Pfam" id="PF00890">
    <property type="entry name" value="FAD_binding_2"/>
    <property type="match status" value="1"/>
</dbReference>
<protein>
    <recommendedName>
        <fullName evidence="4">succinate dehydrogenase</fullName>
        <ecNumber evidence="4">1.3.5.1</ecNumber>
    </recommendedName>
</protein>
<accession>A0A7Y9JFI4</accession>